<feature type="compositionally biased region" description="Basic residues" evidence="8">
    <location>
        <begin position="19"/>
        <end position="28"/>
    </location>
</feature>
<name>L7JUA4_TRAHO</name>
<evidence type="ECO:0000256" key="5">
    <source>
        <dbReference type="ARBA" id="ARBA00022917"/>
    </source>
</evidence>
<dbReference type="InterPro" id="IPR015760">
    <property type="entry name" value="TIF_IF2"/>
</dbReference>
<dbReference type="VEuPathDB" id="MicrosporidiaDB:THOM_2536"/>
<dbReference type="InterPro" id="IPR029459">
    <property type="entry name" value="EFTU-type"/>
</dbReference>
<dbReference type="PRINTS" id="PR00315">
    <property type="entry name" value="ELONGATNFCT"/>
</dbReference>
<dbReference type="InterPro" id="IPR000795">
    <property type="entry name" value="T_Tr_GTP-bd_dom"/>
</dbReference>
<dbReference type="OrthoDB" id="4928at2759"/>
<dbReference type="Gene3D" id="2.40.30.10">
    <property type="entry name" value="Translation factors"/>
    <property type="match status" value="2"/>
</dbReference>
<evidence type="ECO:0000256" key="2">
    <source>
        <dbReference type="ARBA" id="ARBA00013824"/>
    </source>
</evidence>
<feature type="compositionally biased region" description="Basic and acidic residues" evidence="8">
    <location>
        <begin position="38"/>
        <end position="54"/>
    </location>
</feature>
<dbReference type="CDD" id="cd01887">
    <property type="entry name" value="IF2_eIF5B"/>
    <property type="match status" value="1"/>
</dbReference>
<dbReference type="Proteomes" id="UP000011185">
    <property type="component" value="Unassembled WGS sequence"/>
</dbReference>
<dbReference type="CDD" id="cd03703">
    <property type="entry name" value="aeIF5B_II"/>
    <property type="match status" value="1"/>
</dbReference>
<protein>
    <recommendedName>
        <fullName evidence="2">Eukaryotic translation initiation factor 5B</fullName>
    </recommendedName>
    <alternativeName>
        <fullName evidence="7">Translation initiation factor IF-2</fullName>
    </alternativeName>
</protein>
<evidence type="ECO:0000256" key="1">
    <source>
        <dbReference type="ARBA" id="ARBA00007733"/>
    </source>
</evidence>
<accession>L7JUA4</accession>
<dbReference type="FunCoup" id="L7JUA4">
    <property type="interactions" value="145"/>
</dbReference>
<dbReference type="InterPro" id="IPR027417">
    <property type="entry name" value="P-loop_NTPase"/>
</dbReference>
<keyword evidence="3 10" id="KW-0396">Initiation factor</keyword>
<dbReference type="Pfam" id="PF11987">
    <property type="entry name" value="IF-2"/>
    <property type="match status" value="1"/>
</dbReference>
<dbReference type="PROSITE" id="PS51722">
    <property type="entry name" value="G_TR_2"/>
    <property type="match status" value="1"/>
</dbReference>
<evidence type="ECO:0000256" key="4">
    <source>
        <dbReference type="ARBA" id="ARBA00022741"/>
    </source>
</evidence>
<dbReference type="SUPFAM" id="SSF52156">
    <property type="entry name" value="Initiation factor IF2/eIF5b, domain 3"/>
    <property type="match status" value="1"/>
</dbReference>
<dbReference type="PANTHER" id="PTHR43381:SF4">
    <property type="entry name" value="EUKARYOTIC TRANSLATION INITIATION FACTOR 5B"/>
    <property type="match status" value="1"/>
</dbReference>
<dbReference type="NCBIfam" id="NF003078">
    <property type="entry name" value="PRK04004.1"/>
    <property type="match status" value="1"/>
</dbReference>
<evidence type="ECO:0000256" key="6">
    <source>
        <dbReference type="ARBA" id="ARBA00023134"/>
    </source>
</evidence>
<dbReference type="GO" id="GO:0005525">
    <property type="term" value="F:GTP binding"/>
    <property type="evidence" value="ECO:0007669"/>
    <property type="project" value="UniProtKB-KW"/>
</dbReference>
<dbReference type="FunFam" id="2.40.30.10:FF:000013">
    <property type="entry name" value="eukaryotic translation initiation factor 5B"/>
    <property type="match status" value="1"/>
</dbReference>
<dbReference type="OMA" id="FRQSKPA"/>
<dbReference type="GO" id="GO:0003743">
    <property type="term" value="F:translation initiation factor activity"/>
    <property type="evidence" value="ECO:0007669"/>
    <property type="project" value="UniProtKB-KW"/>
</dbReference>
<comment type="similarity">
    <text evidence="1">Belongs to the TRAFAC class translation factor GTPase superfamily. Classic translation factor GTPase family. IF-2 subfamily.</text>
</comment>
<proteinExistence type="inferred from homology"/>
<dbReference type="GO" id="GO:0005739">
    <property type="term" value="C:mitochondrion"/>
    <property type="evidence" value="ECO:0007669"/>
    <property type="project" value="TreeGrafter"/>
</dbReference>
<keyword evidence="4" id="KW-0547">Nucleotide-binding</keyword>
<dbReference type="EMBL" id="JH994035">
    <property type="protein sequence ID" value="ELQ74621.1"/>
    <property type="molecule type" value="Genomic_DNA"/>
</dbReference>
<organism evidence="10 11">
    <name type="scientific">Trachipleistophora hominis</name>
    <name type="common">Microsporidian parasite</name>
    <dbReference type="NCBI Taxonomy" id="72359"/>
    <lineage>
        <taxon>Eukaryota</taxon>
        <taxon>Fungi</taxon>
        <taxon>Fungi incertae sedis</taxon>
        <taxon>Microsporidia</taxon>
        <taxon>Pleistophoridae</taxon>
        <taxon>Trachipleistophora</taxon>
    </lineage>
</organism>
<dbReference type="InterPro" id="IPR009000">
    <property type="entry name" value="Transl_B-barrel_sf"/>
</dbReference>
<evidence type="ECO:0000313" key="10">
    <source>
        <dbReference type="EMBL" id="ELQ74621.1"/>
    </source>
</evidence>
<dbReference type="SUPFAM" id="SSF50447">
    <property type="entry name" value="Translation proteins"/>
    <property type="match status" value="1"/>
</dbReference>
<dbReference type="Pfam" id="PF00009">
    <property type="entry name" value="GTP_EFTU"/>
    <property type="match status" value="1"/>
</dbReference>
<feature type="compositionally biased region" description="Basic and acidic residues" evidence="8">
    <location>
        <begin position="61"/>
        <end position="84"/>
    </location>
</feature>
<gene>
    <name evidence="10" type="ORF">THOM_2536</name>
</gene>
<dbReference type="HOGENOM" id="CLU_002656_3_3_1"/>
<keyword evidence="5" id="KW-0648">Protein biosynthesis</keyword>
<reference evidence="10 11" key="1">
    <citation type="journal article" date="2012" name="PLoS Pathog.">
        <title>The genome of the obligate intracellular parasite Trachipleistophora hominis: new insights into microsporidian genome dynamics and reductive evolution.</title>
        <authorList>
            <person name="Heinz E."/>
            <person name="Williams T.A."/>
            <person name="Nakjang S."/>
            <person name="Noel C.J."/>
            <person name="Swan D.C."/>
            <person name="Goldberg A.V."/>
            <person name="Harris S.R."/>
            <person name="Weinmaier T."/>
            <person name="Markert S."/>
            <person name="Becher D."/>
            <person name="Bernhardt J."/>
            <person name="Dagan T."/>
            <person name="Hacker C."/>
            <person name="Lucocq J.M."/>
            <person name="Schweder T."/>
            <person name="Rattei T."/>
            <person name="Hall N."/>
            <person name="Hirt R.P."/>
            <person name="Embley T.M."/>
        </authorList>
    </citation>
    <scope>NUCLEOTIDE SEQUENCE [LARGE SCALE GENOMIC DNA]</scope>
</reference>
<dbReference type="Pfam" id="PF14578">
    <property type="entry name" value="GTP_EFTU_D4"/>
    <property type="match status" value="1"/>
</dbReference>
<dbReference type="InterPro" id="IPR005225">
    <property type="entry name" value="Small_GTP-bd"/>
</dbReference>
<dbReference type="AlphaFoldDB" id="L7JUA4"/>
<keyword evidence="6" id="KW-0342">GTP-binding</keyword>
<evidence type="ECO:0000259" key="9">
    <source>
        <dbReference type="PROSITE" id="PS51722"/>
    </source>
</evidence>
<dbReference type="GO" id="GO:0003924">
    <property type="term" value="F:GTPase activity"/>
    <property type="evidence" value="ECO:0007669"/>
    <property type="project" value="InterPro"/>
</dbReference>
<feature type="domain" description="Tr-type G" evidence="9">
    <location>
        <begin position="210"/>
        <end position="427"/>
    </location>
</feature>
<dbReference type="NCBIfam" id="TIGR00231">
    <property type="entry name" value="small_GTP"/>
    <property type="match status" value="1"/>
</dbReference>
<feature type="compositionally biased region" description="Basic and acidic residues" evidence="8">
    <location>
        <begin position="1"/>
        <end position="14"/>
    </location>
</feature>
<dbReference type="FunFam" id="3.40.50.300:FF:000112">
    <property type="entry name" value="Eukaryotic translation initiation factor 5B"/>
    <property type="match status" value="1"/>
</dbReference>
<dbReference type="InterPro" id="IPR023115">
    <property type="entry name" value="TIF_IF2_dom3"/>
</dbReference>
<evidence type="ECO:0000256" key="3">
    <source>
        <dbReference type="ARBA" id="ARBA00022540"/>
    </source>
</evidence>
<feature type="region of interest" description="Disordered" evidence="8">
    <location>
        <begin position="1"/>
        <end position="163"/>
    </location>
</feature>
<dbReference type="STRING" id="72359.L7JUA4"/>
<evidence type="ECO:0000256" key="8">
    <source>
        <dbReference type="SAM" id="MobiDB-lite"/>
    </source>
</evidence>
<feature type="compositionally biased region" description="Basic and acidic residues" evidence="8">
    <location>
        <begin position="109"/>
        <end position="163"/>
    </location>
</feature>
<dbReference type="Gene3D" id="3.40.50.10050">
    <property type="entry name" value="Translation initiation factor IF- 2, domain 3"/>
    <property type="match status" value="1"/>
</dbReference>
<dbReference type="InParanoid" id="L7JUA4"/>
<keyword evidence="11" id="KW-1185">Reference proteome</keyword>
<dbReference type="Gene3D" id="3.40.50.300">
    <property type="entry name" value="P-loop containing nucleotide triphosphate hydrolases"/>
    <property type="match status" value="1"/>
</dbReference>
<evidence type="ECO:0000313" key="11">
    <source>
        <dbReference type="Proteomes" id="UP000011185"/>
    </source>
</evidence>
<sequence length="795" mass="89890">MVEKMGNNSEEKKSGPAFKPRKKGKKEKNKTAVIDKAAGNKEQDSTVVNKKENAENNEPVKTIDKKEDSTGAKVENDQPVKKTDNAGVQPGSAQRRRPNIAFLKQQAEMMRKQEEEVKAKREALKQKELDEARKQKEAAQKLEEEHRESAADKKEETIKDTKNDRRTVEERLKNLNLGNLRMRKMHKPVVQPKKDAVKSEKKEHKKDFFYKAPIVCILGHVDTGKTKILDKLRESNVQGGEAGGITQQIGATFFPYSELVNKTNTKFDFDNDVPGLLVIDTPGHETFANLRSRGSSMCDFAILVVDVLHALEKQTLESIELLKLRKTPFLIALNKIDRIYKWRSETGGFHNFDLQRQSSVTKAEFIEKSNHIILKFAEMGLNTRLFYENPDERKFINIIPTSAITGEGLSDLVNKIIELSSKYMKNKITFKDKMEATVLEVKNVEGIGITVDAIVSNGTLSENDRIVLCGMDGPIVTNVRSLLVPEPLKELRVKSVYKNIKCVKASLGIKIVANDLERTIAGSRILKITDYGSEEDAKQQVMEDIKELTNLEKVGIHLQASSLGSLEALIALVKNERIPVASVGIGKNLSRKDVLKMKAIKEKDAHVGIMLCFDTKIDKEMTDLAESQHIKIFEAQIIYNLIDKYKEYTENLISTNKKKNMAELIYPCKLQIIPEYVFTKRSPLVLGVEILEGKLKTNMPLFVMHQDEIVQIGKVTSMIMEKKSVDVADKGSKLSIKIETTDAPKLIGRDIKLTDLMYSTLTRKSIDVLKEFYKDEITDDAWRLVMDIKQFLGII</sequence>
<evidence type="ECO:0000256" key="7">
    <source>
        <dbReference type="ARBA" id="ARBA00032478"/>
    </source>
</evidence>
<dbReference type="SUPFAM" id="SSF52540">
    <property type="entry name" value="P-loop containing nucleoside triphosphate hydrolases"/>
    <property type="match status" value="1"/>
</dbReference>
<dbReference type="PANTHER" id="PTHR43381">
    <property type="entry name" value="TRANSLATION INITIATION FACTOR IF-2-RELATED"/>
    <property type="match status" value="1"/>
</dbReference>
<dbReference type="InterPro" id="IPR036925">
    <property type="entry name" value="TIF_IF2_dom3_sf"/>
</dbReference>